<dbReference type="OrthoDB" id="414104at2759"/>
<dbReference type="RefSeq" id="XP_016510401.1">
    <property type="nucleotide sequence ID" value="XM_016654915.1"/>
</dbReference>
<dbReference type="InterPro" id="IPR036397">
    <property type="entry name" value="RNaseH_sf"/>
</dbReference>
<sequence>MGSVRDSTNFNSFGTSSTVEPSHPLYMYPSDSSGKILVTESFNGMGYGGWRRSILLGLSCKNKLGIINGTVVKPNENSPLFEPWCQCNDMVTAWILNSLETEIRESIRKDLASISQGSSSITYYFNRIKKLWDELAYSISYPECTCGCKEAFQKLEDEQKVHQFLMGLNEAYSGVRRNILIMKPMPDIDSVYAMLIEDESQVEVQPATPSFSSDSSSFSTGVQKPYTSRVNFDASNKVNFDASGKGNSNMVCSYCKKLVHLIDKYYKLHGYPPSSSSKFKRTTAYAHVSDPSRANAPDNHVTEGSKVVPLDIGGNILSKEQYEQMVSLLQLTKQSSTLQDLSAASVNFAGLISSVDFSNYISHACNFSKVYDSLWIIDSGATNHKIPHKSLLTNITPLPLPYLVTLPNGYKVKVTCTRSLSLSVTISLPHVLPGPFMKKTLVLGKLQKGLYILQFNAFCDSGSSTLFSVNTITASVNNLNKSSFTSCSSVSAPSDIVLPGFDVSVVSTLSVDHMWHLRLGHVPFTKMKHIPCLSNLWGPYHTQTYNGFRYLLTIVDDVTRATWSHLLSSKANAFTILKSFIHIVHTKFGSPVKTVRSDNAFELGSSSEAPYRDKFKSRTVPVVFIGYSTSKKAYKFLNLSTSAIFHLRDVVFYEHIFPYSNSSATQLFPPSAPSSPTTSPFSVSSSSSSPPSSAPISYVPSFIPPSSPTTSAPPIRRSGRPTQTPAYLSNYVCTNVSDSKAIPYSSSESCRLEPQFYHQAASNPAWQEAMMKEFQALEANNTWSIVPLPSGKKAIPCK</sequence>
<name>A0A1S4DAI6_TOBAC</name>
<proteinExistence type="predicted"/>
<dbReference type="Proteomes" id="UP000790787">
    <property type="component" value="Chromosome 19"/>
</dbReference>
<reference evidence="2" key="2">
    <citation type="submission" date="2025-08" db="UniProtKB">
        <authorList>
            <consortium name="RefSeq"/>
        </authorList>
    </citation>
    <scope>IDENTIFICATION</scope>
    <source>
        <tissue evidence="2">Leaf</tissue>
    </source>
</reference>
<dbReference type="RefSeq" id="XP_016510401.2">
    <property type="nucleotide sequence ID" value="XM_016654915.2"/>
</dbReference>
<dbReference type="InterPro" id="IPR057670">
    <property type="entry name" value="SH3_retrovirus"/>
</dbReference>
<dbReference type="SUPFAM" id="SSF53098">
    <property type="entry name" value="Ribonuclease H-like"/>
    <property type="match status" value="1"/>
</dbReference>
<dbReference type="AlphaFoldDB" id="A0A1S4DAI6"/>
<keyword evidence="1" id="KW-1185">Reference proteome</keyword>
<dbReference type="GO" id="GO:0003676">
    <property type="term" value="F:nucleic acid binding"/>
    <property type="evidence" value="ECO:0007669"/>
    <property type="project" value="InterPro"/>
</dbReference>
<evidence type="ECO:0000313" key="1">
    <source>
        <dbReference type="Proteomes" id="UP000790787"/>
    </source>
</evidence>
<accession>A0A1S4DAI6</accession>
<dbReference type="PaxDb" id="4097-A0A1S4DAI6"/>
<evidence type="ECO:0000313" key="2">
    <source>
        <dbReference type="RefSeq" id="XP_016510401.2"/>
    </source>
</evidence>
<gene>
    <name evidence="2" type="primary">LOC107827725</name>
</gene>
<dbReference type="Gene3D" id="3.30.420.10">
    <property type="entry name" value="Ribonuclease H-like superfamily/Ribonuclease H"/>
    <property type="match status" value="1"/>
</dbReference>
<dbReference type="Pfam" id="PF25597">
    <property type="entry name" value="SH3_retrovirus"/>
    <property type="match status" value="1"/>
</dbReference>
<dbReference type="STRING" id="4097.A0A1S4DAI6"/>
<organism evidence="1 2">
    <name type="scientific">Nicotiana tabacum</name>
    <name type="common">Common tobacco</name>
    <dbReference type="NCBI Taxonomy" id="4097"/>
    <lineage>
        <taxon>Eukaryota</taxon>
        <taxon>Viridiplantae</taxon>
        <taxon>Streptophyta</taxon>
        <taxon>Embryophyta</taxon>
        <taxon>Tracheophyta</taxon>
        <taxon>Spermatophyta</taxon>
        <taxon>Magnoliopsida</taxon>
        <taxon>eudicotyledons</taxon>
        <taxon>Gunneridae</taxon>
        <taxon>Pentapetalae</taxon>
        <taxon>asterids</taxon>
        <taxon>lamiids</taxon>
        <taxon>Solanales</taxon>
        <taxon>Solanaceae</taxon>
        <taxon>Nicotianoideae</taxon>
        <taxon>Nicotianeae</taxon>
        <taxon>Nicotiana</taxon>
    </lineage>
</organism>
<dbReference type="InterPro" id="IPR012337">
    <property type="entry name" value="RNaseH-like_sf"/>
</dbReference>
<dbReference type="PANTHER" id="PTHR34222">
    <property type="entry name" value="GAG_PRE-INTEGRS DOMAIN-CONTAINING PROTEIN"/>
    <property type="match status" value="1"/>
</dbReference>
<protein>
    <submittedName>
        <fullName evidence="2">Uncharacterized protein LOC107827725</fullName>
    </submittedName>
</protein>
<reference evidence="1" key="1">
    <citation type="journal article" date="2014" name="Nat. Commun.">
        <title>The tobacco genome sequence and its comparison with those of tomato and potato.</title>
        <authorList>
            <person name="Sierro N."/>
            <person name="Battey J.N."/>
            <person name="Ouadi S."/>
            <person name="Bakaher N."/>
            <person name="Bovet L."/>
            <person name="Willig A."/>
            <person name="Goepfert S."/>
            <person name="Peitsch M.C."/>
            <person name="Ivanov N.V."/>
        </authorList>
    </citation>
    <scope>NUCLEOTIDE SEQUENCE [LARGE SCALE GENOMIC DNA]</scope>
</reference>
<dbReference type="GeneID" id="107827725"/>
<dbReference type="PANTHER" id="PTHR34222:SF33">
    <property type="entry name" value="RETROTRANSPOSON GAG DOMAIN-CONTAINING PROTEIN"/>
    <property type="match status" value="1"/>
</dbReference>
<dbReference type="KEGG" id="nta:107827725"/>